<evidence type="ECO:0000313" key="2">
    <source>
        <dbReference type="Proteomes" id="UP001305414"/>
    </source>
</evidence>
<evidence type="ECO:0000313" key="1">
    <source>
        <dbReference type="EMBL" id="KAK5626673.1"/>
    </source>
</evidence>
<gene>
    <name evidence="1" type="ORF">RRF57_002388</name>
</gene>
<accession>A0AAN7UEH7</accession>
<organism evidence="1 2">
    <name type="scientific">Xylaria bambusicola</name>
    <dbReference type="NCBI Taxonomy" id="326684"/>
    <lineage>
        <taxon>Eukaryota</taxon>
        <taxon>Fungi</taxon>
        <taxon>Dikarya</taxon>
        <taxon>Ascomycota</taxon>
        <taxon>Pezizomycotina</taxon>
        <taxon>Sordariomycetes</taxon>
        <taxon>Xylariomycetidae</taxon>
        <taxon>Xylariales</taxon>
        <taxon>Xylariaceae</taxon>
        <taxon>Xylaria</taxon>
    </lineage>
</organism>
<protein>
    <submittedName>
        <fullName evidence="1">Uncharacterized protein</fullName>
    </submittedName>
</protein>
<name>A0AAN7UEH7_9PEZI</name>
<dbReference type="EMBL" id="JAWHQM010000004">
    <property type="protein sequence ID" value="KAK5626673.1"/>
    <property type="molecule type" value="Genomic_DNA"/>
</dbReference>
<proteinExistence type="predicted"/>
<dbReference type="AlphaFoldDB" id="A0AAN7UEH7"/>
<sequence length="75" mass="8595">MTLFGVTLTKGLVNNAYTIFEDVWGASFLLIVKEQWIMLTSLLHPISEGVEVQVAKFEDVILQLYSKKKQHSIFH</sequence>
<comment type="caution">
    <text evidence="1">The sequence shown here is derived from an EMBL/GenBank/DDBJ whole genome shotgun (WGS) entry which is preliminary data.</text>
</comment>
<reference evidence="1 2" key="1">
    <citation type="submission" date="2023-10" db="EMBL/GenBank/DDBJ databases">
        <title>Draft genome sequence of Xylaria bambusicola isolate GMP-LS, the root and basal stem rot pathogen of sugarcane in Indonesia.</title>
        <authorList>
            <person name="Selvaraj P."/>
            <person name="Muralishankar V."/>
            <person name="Muruganantham S."/>
            <person name="Sp S."/>
            <person name="Haryani S."/>
            <person name="Lau K.J.X."/>
            <person name="Naqvi N.I."/>
        </authorList>
    </citation>
    <scope>NUCLEOTIDE SEQUENCE [LARGE SCALE GENOMIC DNA]</scope>
    <source>
        <strain evidence="1">GMP-LS</strain>
    </source>
</reference>
<dbReference type="Proteomes" id="UP001305414">
    <property type="component" value="Unassembled WGS sequence"/>
</dbReference>
<keyword evidence="2" id="KW-1185">Reference proteome</keyword>